<reference evidence="2" key="2">
    <citation type="journal article" date="2015" name="Fish Shellfish Immunol.">
        <title>Early steps in the European eel (Anguilla anguilla)-Vibrio vulnificus interaction in the gills: Role of the RtxA13 toxin.</title>
        <authorList>
            <person name="Callol A."/>
            <person name="Pajuelo D."/>
            <person name="Ebbesson L."/>
            <person name="Teles M."/>
            <person name="MacKenzie S."/>
            <person name="Amaro C."/>
        </authorList>
    </citation>
    <scope>NUCLEOTIDE SEQUENCE</scope>
</reference>
<proteinExistence type="predicted"/>
<organism evidence="2">
    <name type="scientific">Anguilla anguilla</name>
    <name type="common">European freshwater eel</name>
    <name type="synonym">Muraena anguilla</name>
    <dbReference type="NCBI Taxonomy" id="7936"/>
    <lineage>
        <taxon>Eukaryota</taxon>
        <taxon>Metazoa</taxon>
        <taxon>Chordata</taxon>
        <taxon>Craniata</taxon>
        <taxon>Vertebrata</taxon>
        <taxon>Euteleostomi</taxon>
        <taxon>Actinopterygii</taxon>
        <taxon>Neopterygii</taxon>
        <taxon>Teleostei</taxon>
        <taxon>Anguilliformes</taxon>
        <taxon>Anguillidae</taxon>
        <taxon>Anguilla</taxon>
    </lineage>
</organism>
<keyword evidence="1" id="KW-0732">Signal</keyword>
<sequence>MNNNNKVIIILFFLTICNEKAGEHSSNSSTVKILAITPGCHV</sequence>
<accession>A0A0E9T8L4</accession>
<evidence type="ECO:0000256" key="1">
    <source>
        <dbReference type="SAM" id="SignalP"/>
    </source>
</evidence>
<dbReference type="AlphaFoldDB" id="A0A0E9T8L4"/>
<evidence type="ECO:0000313" key="2">
    <source>
        <dbReference type="EMBL" id="JAH50024.1"/>
    </source>
</evidence>
<name>A0A0E9T8L4_ANGAN</name>
<reference evidence="2" key="1">
    <citation type="submission" date="2014-11" db="EMBL/GenBank/DDBJ databases">
        <authorList>
            <person name="Amaro Gonzalez C."/>
        </authorList>
    </citation>
    <scope>NUCLEOTIDE SEQUENCE</scope>
</reference>
<dbReference type="EMBL" id="GBXM01058553">
    <property type="protein sequence ID" value="JAH50024.1"/>
    <property type="molecule type" value="Transcribed_RNA"/>
</dbReference>
<feature type="signal peptide" evidence="1">
    <location>
        <begin position="1"/>
        <end position="22"/>
    </location>
</feature>
<feature type="chain" id="PRO_5002433233" evidence="1">
    <location>
        <begin position="23"/>
        <end position="42"/>
    </location>
</feature>
<protein>
    <submittedName>
        <fullName evidence="2">Uncharacterized protein</fullName>
    </submittedName>
</protein>